<proteinExistence type="predicted"/>
<keyword evidence="1" id="KW-0479">Metal-binding</keyword>
<gene>
    <name evidence="5" type="ORF">KT99_03874</name>
</gene>
<keyword evidence="2" id="KW-0106">Calcium</keyword>
<feature type="signal peptide" evidence="3">
    <location>
        <begin position="1"/>
        <end position="34"/>
    </location>
</feature>
<comment type="caution">
    <text evidence="5">The sequence shown here is derived from an EMBL/GenBank/DDBJ whole genome shotgun (WGS) entry which is preliminary data.</text>
</comment>
<feature type="chain" id="PRO_5002734458" evidence="3">
    <location>
        <begin position="35"/>
        <end position="1180"/>
    </location>
</feature>
<dbReference type="Gene3D" id="3.40.50.410">
    <property type="entry name" value="von Willebrand factor, type A domain"/>
    <property type="match status" value="1"/>
</dbReference>
<feature type="domain" description="PilY1 beta-propeller" evidence="4">
    <location>
        <begin position="676"/>
        <end position="909"/>
    </location>
</feature>
<keyword evidence="6" id="KW-1185">Reference proteome</keyword>
<dbReference type="Pfam" id="PF05567">
    <property type="entry name" value="T4P_PilY1"/>
    <property type="match status" value="1"/>
</dbReference>
<protein>
    <submittedName>
        <fullName evidence="5">Type IV pilin biogenesis protein, putative</fullName>
    </submittedName>
</protein>
<dbReference type="SUPFAM" id="SSF53300">
    <property type="entry name" value="vWA-like"/>
    <property type="match status" value="1"/>
</dbReference>
<evidence type="ECO:0000313" key="5">
    <source>
        <dbReference type="EMBL" id="EDQ00654.1"/>
    </source>
</evidence>
<sequence>MNQNKQEMRGTMGVIRCLCAVVIAISLVSVASFADDTELYVFESSARSGNRPQVLIIFDNSGSMSTQEYTDEFYDRGEPLNGSTKIFYSKGGAGVPESTSNNFIKNKLNGCKLSKIYLKNYGFFTGFVREYTFKGENGTWSELPDELTSNVAYTDCFEDFEDASELRFQNGNHIARGFPVDSIGTSSSPVPYTYITSSASSGDRAAALDKAFLTNFGLGKSVTLYTERYVNWYHGRKPKEWKTRMEIAKRVMEDVVVTTPSVDFGLAVFNYNTSNYNTTYRNDGGRIISGIQRLNAIEKKSLVQTINNLSAETWTPLCETLYEAYLYFGAKAPLYALEAGIASPPRDTSIEREGKYLSPFKESQCSNRSYIVYITDGAPTNDSAANYTVSQLPGYDKNNIVNGSYLPALTSIMNNEDINTKLAGDQFVSTFTIGFSDGATSAAPILKKAAELGGGDYYAAKDAIKLQSALSDIFSQILEVNASFTSPSIASNNFDRTQTFDAVYYAMFLPSKGPRWMGNIKKFRVTGSGDIVDKNGKIAIGSDGNLKPEACSYWTPNSICSGGNGDGNDVRKGGVAHTLRHASYRTLYGNFGRGGSLQTFSKVNASSAAGGEDKLAEYMGVTKSELDTVFKWAAGMDVDDDDGDGSTRDIREDILGDSLHSKPLAINFGTASAPDVRLIVGTNQGFLHMFKDEQDTVSESWAFMPYELLPNLIELKANTPTGVHSVYGMDSSPVAYVKSGLGGVEKVWLFTGMRRGGKSYYALDITNPDSPRYMWKIDSTSEGMSELGQTWSKPVITTIPGWPLGNTSPESASPVLIFGAGYTPSAKDPAAVGTADPQGRGVFIVDAETGVLVHSFGPASGGKATQMPGITDSIPNSVAVLDSNGDGLTDRIYATDSGANVWRIDLPGANPKDSVKPWTAFKFADLGGGTLTTDRRFFAEPMVAQTLFTNMSRVDVTVNGETSSTISYQDVPYDAVVIGTGHRPHPSDTSRSDMFFTLQDRNVMSRSFNGGEGNEIPSPLTLSNLYNVSSSAPSNEADNLAFGLKRGWYYNYSSLGEKTLSGATIIEGRVFFTSYVPGDSSDSNQCLIAGVGRLYGFDLHKGTRSYTHEYIEMGERVPDTPQLVVPPNGVDPSYMYLIGIGKAGKDMVKTDSSDDGCPPGDDKCVGGAVGVNRIYYHINE</sequence>
<evidence type="ECO:0000313" key="6">
    <source>
        <dbReference type="Proteomes" id="UP000005839"/>
    </source>
</evidence>
<dbReference type="InterPro" id="IPR008707">
    <property type="entry name" value="B-propeller_PilY1"/>
</dbReference>
<dbReference type="GO" id="GO:0046872">
    <property type="term" value="F:metal ion binding"/>
    <property type="evidence" value="ECO:0007669"/>
    <property type="project" value="UniProtKB-KW"/>
</dbReference>
<keyword evidence="3" id="KW-0732">Signal</keyword>
<dbReference type="InterPro" id="IPR036465">
    <property type="entry name" value="vWFA_dom_sf"/>
</dbReference>
<organism evidence="5 6">
    <name type="scientific">Shewanella benthica KT99</name>
    <dbReference type="NCBI Taxonomy" id="314608"/>
    <lineage>
        <taxon>Bacteria</taxon>
        <taxon>Pseudomonadati</taxon>
        <taxon>Pseudomonadota</taxon>
        <taxon>Gammaproteobacteria</taxon>
        <taxon>Alteromonadales</taxon>
        <taxon>Shewanellaceae</taxon>
        <taxon>Shewanella</taxon>
    </lineage>
</organism>
<dbReference type="STRING" id="314608.KT99_03874"/>
<dbReference type="Proteomes" id="UP000005839">
    <property type="component" value="Unassembled WGS sequence"/>
</dbReference>
<evidence type="ECO:0000256" key="2">
    <source>
        <dbReference type="ARBA" id="ARBA00022837"/>
    </source>
</evidence>
<evidence type="ECO:0000256" key="3">
    <source>
        <dbReference type="SAM" id="SignalP"/>
    </source>
</evidence>
<evidence type="ECO:0000256" key="1">
    <source>
        <dbReference type="ARBA" id="ARBA00022723"/>
    </source>
</evidence>
<dbReference type="EMBL" id="ABIC01000018">
    <property type="protein sequence ID" value="EDQ00654.1"/>
    <property type="molecule type" value="Genomic_DNA"/>
</dbReference>
<reference evidence="5 6" key="1">
    <citation type="submission" date="2007-10" db="EMBL/GenBank/DDBJ databases">
        <authorList>
            <person name="Yayanos A."/>
            <person name="Ferriera S."/>
            <person name="Johnson J."/>
            <person name="Kravitz S."/>
            <person name="Halpern A."/>
            <person name="Remington K."/>
            <person name="Beeson K."/>
            <person name="Tran B."/>
            <person name="Rogers Y.-H."/>
            <person name="Friedman R."/>
            <person name="Venter J.C."/>
        </authorList>
    </citation>
    <scope>NUCLEOTIDE SEQUENCE [LARGE SCALE GENOMIC DNA]</scope>
    <source>
        <strain evidence="5 6">KT99</strain>
    </source>
</reference>
<dbReference type="AlphaFoldDB" id="A9DAW6"/>
<name>A9DAW6_9GAMM</name>
<accession>A9DAW6</accession>
<evidence type="ECO:0000259" key="4">
    <source>
        <dbReference type="Pfam" id="PF05567"/>
    </source>
</evidence>